<evidence type="ECO:0000259" key="1">
    <source>
        <dbReference type="Pfam" id="PF06985"/>
    </source>
</evidence>
<gene>
    <name evidence="2" type="ORF">CLAFUR5_13866</name>
</gene>
<proteinExistence type="predicted"/>
<keyword evidence="3" id="KW-1185">Reference proteome</keyword>
<dbReference type="PANTHER" id="PTHR24148">
    <property type="entry name" value="ANKYRIN REPEAT DOMAIN-CONTAINING PROTEIN 39 HOMOLOG-RELATED"/>
    <property type="match status" value="1"/>
</dbReference>
<dbReference type="Pfam" id="PF06985">
    <property type="entry name" value="HET"/>
    <property type="match status" value="1"/>
</dbReference>
<evidence type="ECO:0000313" key="3">
    <source>
        <dbReference type="Proteomes" id="UP000756132"/>
    </source>
</evidence>
<reference evidence="2" key="1">
    <citation type="submission" date="2021-12" db="EMBL/GenBank/DDBJ databases">
        <authorList>
            <person name="Zaccaron A."/>
            <person name="Stergiopoulos I."/>
        </authorList>
    </citation>
    <scope>NUCLEOTIDE SEQUENCE</scope>
    <source>
        <strain evidence="2">Race5_Kim</strain>
    </source>
</reference>
<name>A0A9Q8PLD5_PASFU</name>
<reference evidence="2" key="2">
    <citation type="journal article" date="2022" name="Microb. Genom.">
        <title>A chromosome-scale genome assembly of the tomato pathogen Cladosporium fulvum reveals a compartmentalized genome architecture and the presence of a dispensable chromosome.</title>
        <authorList>
            <person name="Zaccaron A.Z."/>
            <person name="Chen L.H."/>
            <person name="Samaras A."/>
            <person name="Stergiopoulos I."/>
        </authorList>
    </citation>
    <scope>NUCLEOTIDE SEQUENCE</scope>
    <source>
        <strain evidence="2">Race5_Kim</strain>
    </source>
</reference>
<dbReference type="RefSeq" id="XP_047768934.1">
    <property type="nucleotide sequence ID" value="XM_047913014.1"/>
</dbReference>
<feature type="domain" description="Heterokaryon incompatibility" evidence="1">
    <location>
        <begin position="109"/>
        <end position="207"/>
    </location>
</feature>
<accession>A0A9Q8PLD5</accession>
<dbReference type="InterPro" id="IPR052895">
    <property type="entry name" value="HetReg/Transcr_Mod"/>
</dbReference>
<organism evidence="2 3">
    <name type="scientific">Passalora fulva</name>
    <name type="common">Tomato leaf mold</name>
    <name type="synonym">Cladosporium fulvum</name>
    <dbReference type="NCBI Taxonomy" id="5499"/>
    <lineage>
        <taxon>Eukaryota</taxon>
        <taxon>Fungi</taxon>
        <taxon>Dikarya</taxon>
        <taxon>Ascomycota</taxon>
        <taxon>Pezizomycotina</taxon>
        <taxon>Dothideomycetes</taxon>
        <taxon>Dothideomycetidae</taxon>
        <taxon>Mycosphaerellales</taxon>
        <taxon>Mycosphaerellaceae</taxon>
        <taxon>Fulvia</taxon>
    </lineage>
</organism>
<dbReference type="AlphaFoldDB" id="A0A9Q8PLD5"/>
<dbReference type="PANTHER" id="PTHR24148:SF73">
    <property type="entry name" value="HET DOMAIN PROTEIN (AFU_ORTHOLOGUE AFUA_8G01020)"/>
    <property type="match status" value="1"/>
</dbReference>
<dbReference type="KEGG" id="ffu:CLAFUR5_13866"/>
<sequence>MDLATLHDDTIDRTADAWSPSSSSSDDDAFDFFSGESREVAAQTVLVDTSPSASAVQNDGVKDRTWRWLPLQGVNDIHVFCFYDTNAGDSLGAIHGHFRLVRLDEVHEYSALSYAWGPIHADGSHLTHKIVVDCLEFPVTAHLHAALRALQRARQLSPKTSLLSAIWIDAICIDQGNPVERSAQVMLMGRIYSKAARLYVWLGELDSGPVPIETSDVDLLMERSLTLSGSEDISNDAG</sequence>
<dbReference type="EMBL" id="CP090174">
    <property type="protein sequence ID" value="UJO24568.1"/>
    <property type="molecule type" value="Genomic_DNA"/>
</dbReference>
<dbReference type="Proteomes" id="UP000756132">
    <property type="component" value="Chromosome 12"/>
</dbReference>
<dbReference type="GeneID" id="71993744"/>
<protein>
    <recommendedName>
        <fullName evidence="1">Heterokaryon incompatibility domain-containing protein</fullName>
    </recommendedName>
</protein>
<dbReference type="OrthoDB" id="2157530at2759"/>
<evidence type="ECO:0000313" key="2">
    <source>
        <dbReference type="EMBL" id="UJO24568.1"/>
    </source>
</evidence>
<dbReference type="InterPro" id="IPR010730">
    <property type="entry name" value="HET"/>
</dbReference>